<dbReference type="GO" id="GO:0005737">
    <property type="term" value="C:cytoplasm"/>
    <property type="evidence" value="ECO:0007669"/>
    <property type="project" value="TreeGrafter"/>
</dbReference>
<evidence type="ECO:0000256" key="5">
    <source>
        <dbReference type="ARBA" id="ARBA00022801"/>
    </source>
</evidence>
<evidence type="ECO:0000256" key="10">
    <source>
        <dbReference type="ARBA" id="ARBA00048336"/>
    </source>
</evidence>
<evidence type="ECO:0000256" key="2">
    <source>
        <dbReference type="ARBA" id="ARBA00005676"/>
    </source>
</evidence>
<comment type="catalytic activity">
    <reaction evidence="9 12">
        <text>O-phospho-L-seryl-[protein] + H2O = L-seryl-[protein] + phosphate</text>
        <dbReference type="Rhea" id="RHEA:20629"/>
        <dbReference type="Rhea" id="RHEA-COMP:9863"/>
        <dbReference type="Rhea" id="RHEA-COMP:11604"/>
        <dbReference type="ChEBI" id="CHEBI:15377"/>
        <dbReference type="ChEBI" id="CHEBI:29999"/>
        <dbReference type="ChEBI" id="CHEBI:43474"/>
        <dbReference type="ChEBI" id="CHEBI:83421"/>
        <dbReference type="EC" id="3.1.3.16"/>
    </reaction>
</comment>
<evidence type="ECO:0000256" key="3">
    <source>
        <dbReference type="ARBA" id="ARBA00022723"/>
    </source>
</evidence>
<organism evidence="15 16">
    <name type="scientific">Kingdonia uniflora</name>
    <dbReference type="NCBI Taxonomy" id="39325"/>
    <lineage>
        <taxon>Eukaryota</taxon>
        <taxon>Viridiplantae</taxon>
        <taxon>Streptophyta</taxon>
        <taxon>Embryophyta</taxon>
        <taxon>Tracheophyta</taxon>
        <taxon>Spermatophyta</taxon>
        <taxon>Magnoliopsida</taxon>
        <taxon>Ranunculales</taxon>
        <taxon>Circaeasteraceae</taxon>
        <taxon>Kingdonia</taxon>
    </lineage>
</organism>
<dbReference type="PROSITE" id="PS51479">
    <property type="entry name" value="ZF_RTR1"/>
    <property type="match status" value="1"/>
</dbReference>
<dbReference type="EMBL" id="JACGCM010001329">
    <property type="protein sequence ID" value="KAF6156518.1"/>
    <property type="molecule type" value="Genomic_DNA"/>
</dbReference>
<dbReference type="InterPro" id="IPR039693">
    <property type="entry name" value="Rtr1/RPAP2"/>
</dbReference>
<evidence type="ECO:0000256" key="1">
    <source>
        <dbReference type="ARBA" id="ARBA00004123"/>
    </source>
</evidence>
<keyword evidence="8 12" id="KW-0539">Nucleus</keyword>
<comment type="caution">
    <text evidence="15">The sequence shown here is derived from an EMBL/GenBank/DDBJ whole genome shotgun (WGS) entry which is preliminary data.</text>
</comment>
<dbReference type="GO" id="GO:0043175">
    <property type="term" value="F:RNA polymerase core enzyme binding"/>
    <property type="evidence" value="ECO:0007669"/>
    <property type="project" value="UniProtKB-UniRule"/>
</dbReference>
<gene>
    <name evidence="15" type="ORF">GIB67_011319</name>
</gene>
<evidence type="ECO:0000256" key="12">
    <source>
        <dbReference type="RuleBase" id="RU367080"/>
    </source>
</evidence>
<feature type="domain" description="RTR1-type" evidence="14">
    <location>
        <begin position="34"/>
        <end position="121"/>
    </location>
</feature>
<reference evidence="15 16" key="1">
    <citation type="journal article" date="2020" name="IScience">
        <title>Genome Sequencing of the Endangered Kingdonia uniflora (Circaeasteraceae, Ranunculales) Reveals Potential Mechanisms of Evolutionary Specialization.</title>
        <authorList>
            <person name="Sun Y."/>
            <person name="Deng T."/>
            <person name="Zhang A."/>
            <person name="Moore M.J."/>
            <person name="Landis J.B."/>
            <person name="Lin N."/>
            <person name="Zhang H."/>
            <person name="Zhang X."/>
            <person name="Huang J."/>
            <person name="Zhang X."/>
            <person name="Sun H."/>
            <person name="Wang H."/>
        </authorList>
    </citation>
    <scope>NUCLEOTIDE SEQUENCE [LARGE SCALE GENOMIC DNA]</scope>
    <source>
        <strain evidence="15">TB1705</strain>
        <tissue evidence="15">Leaf</tissue>
    </source>
</reference>
<evidence type="ECO:0000313" key="16">
    <source>
        <dbReference type="Proteomes" id="UP000541444"/>
    </source>
</evidence>
<comment type="similarity">
    <text evidence="2 11 12">Belongs to the RPAP2 family.</text>
</comment>
<feature type="region of interest" description="Disordered" evidence="13">
    <location>
        <begin position="184"/>
        <end position="246"/>
    </location>
</feature>
<feature type="compositionally biased region" description="Polar residues" evidence="13">
    <location>
        <begin position="224"/>
        <end position="239"/>
    </location>
</feature>
<keyword evidence="5 12" id="KW-0378">Hydrolase</keyword>
<evidence type="ECO:0000256" key="4">
    <source>
        <dbReference type="ARBA" id="ARBA00022771"/>
    </source>
</evidence>
<name>A0A7J7MP87_9MAGN</name>
<dbReference type="GO" id="GO:0008270">
    <property type="term" value="F:zinc ion binding"/>
    <property type="evidence" value="ECO:0007669"/>
    <property type="project" value="UniProtKB-KW"/>
</dbReference>
<keyword evidence="6 12" id="KW-0862">Zinc</keyword>
<evidence type="ECO:0000256" key="13">
    <source>
        <dbReference type="SAM" id="MobiDB-lite"/>
    </source>
</evidence>
<comment type="catalytic activity">
    <reaction evidence="10 12">
        <text>O-phospho-L-threonyl-[protein] + H2O = L-threonyl-[protein] + phosphate</text>
        <dbReference type="Rhea" id="RHEA:47004"/>
        <dbReference type="Rhea" id="RHEA-COMP:11060"/>
        <dbReference type="Rhea" id="RHEA-COMP:11605"/>
        <dbReference type="ChEBI" id="CHEBI:15377"/>
        <dbReference type="ChEBI" id="CHEBI:30013"/>
        <dbReference type="ChEBI" id="CHEBI:43474"/>
        <dbReference type="ChEBI" id="CHEBI:61977"/>
        <dbReference type="EC" id="3.1.3.16"/>
    </reaction>
</comment>
<comment type="function">
    <text evidence="12">Putative RNA polymerase II subunit B1 C-terminal domain (CTD) phosphatase involved in RNA polymerase II transcription regulation.</text>
</comment>
<evidence type="ECO:0000256" key="7">
    <source>
        <dbReference type="ARBA" id="ARBA00022912"/>
    </source>
</evidence>
<evidence type="ECO:0000256" key="11">
    <source>
        <dbReference type="PROSITE-ProRule" id="PRU00812"/>
    </source>
</evidence>
<evidence type="ECO:0000313" key="15">
    <source>
        <dbReference type="EMBL" id="KAF6156518.1"/>
    </source>
</evidence>
<accession>A0A7J7MP87</accession>
<keyword evidence="16" id="KW-1185">Reference proteome</keyword>
<keyword evidence="7 12" id="KW-0904">Protein phosphatase</keyword>
<evidence type="ECO:0000256" key="9">
    <source>
        <dbReference type="ARBA" id="ARBA00047761"/>
    </source>
</evidence>
<dbReference type="EC" id="3.1.3.16" evidence="12"/>
<dbReference type="PANTHER" id="PTHR14732">
    <property type="entry name" value="RNA POLYMERASE II SUBUNIT B1 CTD PHOSPHATASE RPAP2-RELATED"/>
    <property type="match status" value="1"/>
</dbReference>
<dbReference type="PANTHER" id="PTHR14732:SF0">
    <property type="entry name" value="RNA POLYMERASE II SUBUNIT B1 CTD PHOSPHATASE RPAP2-RELATED"/>
    <property type="match status" value="1"/>
</dbReference>
<protein>
    <recommendedName>
        <fullName evidence="12">RNA polymerase II subunit B1 CTD phosphatase RPAP2 homolog</fullName>
        <ecNumber evidence="12">3.1.3.16</ecNumber>
    </recommendedName>
</protein>
<dbReference type="Gene3D" id="1.25.40.820">
    <property type="match status" value="1"/>
</dbReference>
<evidence type="ECO:0000256" key="6">
    <source>
        <dbReference type="ARBA" id="ARBA00022833"/>
    </source>
</evidence>
<proteinExistence type="inferred from homology"/>
<dbReference type="AlphaFoldDB" id="A0A7J7MP87"/>
<dbReference type="Proteomes" id="UP000541444">
    <property type="component" value="Unassembled WGS sequence"/>
</dbReference>
<dbReference type="Pfam" id="PF04181">
    <property type="entry name" value="RPAP2_Rtr1"/>
    <property type="match status" value="1"/>
</dbReference>
<comment type="subcellular location">
    <subcellularLocation>
        <location evidence="1 12">Nucleus</location>
    </subcellularLocation>
</comment>
<evidence type="ECO:0000259" key="14">
    <source>
        <dbReference type="PROSITE" id="PS51479"/>
    </source>
</evidence>
<keyword evidence="4 12" id="KW-0863">Zinc-finger</keyword>
<dbReference type="GO" id="GO:0005634">
    <property type="term" value="C:nucleus"/>
    <property type="evidence" value="ECO:0007669"/>
    <property type="project" value="UniProtKB-SubCell"/>
</dbReference>
<sequence length="509" mass="56468">MAEQQQQLTHLNKSIQKLQDSLLDGIHSEAQLFAAGSLLYRSDYEGVIIERSTEKLCGYPLCPNSLPLPPERDRERKYRISLSEHRVYDLRETYKFCSSNCLVESGAFEGSLRVERGGSLSSAKVDEVLKLFEELGLEEEKKKRKEEGLGEKGDLGFSNLKINENVDVNNGEVKIEDWIGPSDAIDGYVPQSDPTRKPYRFKSRIEGSKNGSVRPKKGKEELANKSNTDVFIGQKTNHASSKSSLKSLGAKNLTRSVTWADQSKTSNVSNDHLFEVLESGDGSGKSNAEDDDNSLRLTSAKACADAMTRAAEAIASGEADITDAISEAGIVILAQPQDADEMDSDEMDSDEDEDVLGLLKWPKKPEVFDSEPEHPWYECRPEGFSLTLSSFGTMWKSIFGWITSSSLAYIYGRDENSCEEFSLVEGREYLHKVYLIGGRSSEIKQTLAACLSRVVFELIKDLKLPIPLTALERGMVLDEGQVSVEEYELLKDLILPLGRVSDFSAQKGG</sequence>
<dbReference type="OrthoDB" id="2590500at2759"/>
<evidence type="ECO:0000256" key="8">
    <source>
        <dbReference type="ARBA" id="ARBA00023242"/>
    </source>
</evidence>
<keyword evidence="3 12" id="KW-0479">Metal-binding</keyword>
<dbReference type="InterPro" id="IPR007308">
    <property type="entry name" value="Rtr1/RPAP2_dom"/>
</dbReference>
<dbReference type="InterPro" id="IPR038534">
    <property type="entry name" value="Rtr1/RPAP2_sf"/>
</dbReference>
<dbReference type="GO" id="GO:0008420">
    <property type="term" value="F:RNA polymerase II CTD heptapeptide repeat phosphatase activity"/>
    <property type="evidence" value="ECO:0007669"/>
    <property type="project" value="UniProtKB-UniRule"/>
</dbReference>